<feature type="compositionally biased region" description="Pro residues" evidence="1">
    <location>
        <begin position="147"/>
        <end position="162"/>
    </location>
</feature>
<evidence type="ECO:0000313" key="2">
    <source>
        <dbReference type="EMBL" id="TBU51305.1"/>
    </source>
</evidence>
<organism evidence="2 3">
    <name type="scientific">Dichomitus squalens</name>
    <dbReference type="NCBI Taxonomy" id="114155"/>
    <lineage>
        <taxon>Eukaryota</taxon>
        <taxon>Fungi</taxon>
        <taxon>Dikarya</taxon>
        <taxon>Basidiomycota</taxon>
        <taxon>Agaricomycotina</taxon>
        <taxon>Agaricomycetes</taxon>
        <taxon>Polyporales</taxon>
        <taxon>Polyporaceae</taxon>
        <taxon>Dichomitus</taxon>
    </lineage>
</organism>
<dbReference type="EMBL" id="ML145342">
    <property type="protein sequence ID" value="TBU51305.1"/>
    <property type="molecule type" value="Genomic_DNA"/>
</dbReference>
<evidence type="ECO:0000313" key="3">
    <source>
        <dbReference type="Proteomes" id="UP000292082"/>
    </source>
</evidence>
<name>A0A4Q9PBF5_9APHY</name>
<proteinExistence type="predicted"/>
<dbReference type="AlphaFoldDB" id="A0A4Q9PBF5"/>
<evidence type="ECO:0000256" key="1">
    <source>
        <dbReference type="SAM" id="MobiDB-lite"/>
    </source>
</evidence>
<dbReference type="Proteomes" id="UP000292082">
    <property type="component" value="Unassembled WGS sequence"/>
</dbReference>
<sequence length="344" mass="38449">MPGSRPTSPLTYFPRRSPLTRFDFIRDHYSRMMGHASLIREPGLFITAQSTYILPRLPSPWDFSSSVDTYLFERVCFNLGGQIRMGTAYMMFEEGAPPLPPLMGPPAPPANSPPMAPVIQPLEPRDPPPRRPTPMPLFIGGVGISDPEPPLLPRMRPVPTPVETPQLKVQEVQGWTAHAESEEEPSPENQEEAASAEDTPMELEYPSSPEPEPEPELVADEATKEVPSAEEEVEGPQAHYNLRPRPELRKSYFESSILRPRKKRAHTSVKDTFDHPKLVLQVAERIGLKNILLVPAHLWTKDERRFMRLVIKSIRRALSGKVEYGEVVPMYGPGAVVGGGSDTE</sequence>
<reference evidence="2 3" key="1">
    <citation type="submission" date="2019-01" db="EMBL/GenBank/DDBJ databases">
        <title>Draft genome sequences of three monokaryotic isolates of the white-rot basidiomycete fungus Dichomitus squalens.</title>
        <authorList>
            <consortium name="DOE Joint Genome Institute"/>
            <person name="Lopez S.C."/>
            <person name="Andreopoulos B."/>
            <person name="Pangilinan J."/>
            <person name="Lipzen A."/>
            <person name="Riley R."/>
            <person name="Ahrendt S."/>
            <person name="Ng V."/>
            <person name="Barry K."/>
            <person name="Daum C."/>
            <person name="Grigoriev I.V."/>
            <person name="Hilden K.S."/>
            <person name="Makela M.R."/>
            <person name="de Vries R.P."/>
        </authorList>
    </citation>
    <scope>NUCLEOTIDE SEQUENCE [LARGE SCALE GENOMIC DNA]</scope>
    <source>
        <strain evidence="2 3">CBS 464.89</strain>
    </source>
</reference>
<feature type="compositionally biased region" description="Acidic residues" evidence="1">
    <location>
        <begin position="181"/>
        <end position="201"/>
    </location>
</feature>
<keyword evidence="3" id="KW-1185">Reference proteome</keyword>
<gene>
    <name evidence="2" type="ORF">BD310DRAFT_982715</name>
</gene>
<accession>A0A4Q9PBF5</accession>
<protein>
    <submittedName>
        <fullName evidence="2">Uncharacterized protein</fullName>
    </submittedName>
</protein>
<feature type="region of interest" description="Disordered" evidence="1">
    <location>
        <begin position="122"/>
        <end position="246"/>
    </location>
</feature>